<dbReference type="EMBL" id="LN724574">
    <property type="protein sequence ID" value="CEP10632.1"/>
    <property type="molecule type" value="Genomic_DNA"/>
</dbReference>
<dbReference type="OrthoDB" id="3052821at2759"/>
<feature type="compositionally biased region" description="Basic and acidic residues" evidence="1">
    <location>
        <begin position="501"/>
        <end position="510"/>
    </location>
</feature>
<evidence type="ECO:0000313" key="2">
    <source>
        <dbReference type="EMBL" id="CEP10632.1"/>
    </source>
</evidence>
<protein>
    <submittedName>
        <fullName evidence="2">Uncharacterized protein</fullName>
    </submittedName>
</protein>
<keyword evidence="3" id="KW-1185">Reference proteome</keyword>
<evidence type="ECO:0000313" key="3">
    <source>
        <dbReference type="Proteomes" id="UP000054107"/>
    </source>
</evidence>
<dbReference type="InterPro" id="IPR036397">
    <property type="entry name" value="RNaseH_sf"/>
</dbReference>
<accession>A0A0B7MZR0</accession>
<gene>
    <name evidence="2" type="primary">PARPA_04359.1 scaffold 12793</name>
</gene>
<dbReference type="AlphaFoldDB" id="A0A0B7MZR0"/>
<dbReference type="STRING" id="35722.A0A0B7MZR0"/>
<organism evidence="2 3">
    <name type="scientific">Parasitella parasitica</name>
    <dbReference type="NCBI Taxonomy" id="35722"/>
    <lineage>
        <taxon>Eukaryota</taxon>
        <taxon>Fungi</taxon>
        <taxon>Fungi incertae sedis</taxon>
        <taxon>Mucoromycota</taxon>
        <taxon>Mucoromycotina</taxon>
        <taxon>Mucoromycetes</taxon>
        <taxon>Mucorales</taxon>
        <taxon>Mucorineae</taxon>
        <taxon>Mucoraceae</taxon>
        <taxon>Parasitella</taxon>
    </lineage>
</organism>
<feature type="region of interest" description="Disordered" evidence="1">
    <location>
        <begin position="471"/>
        <end position="510"/>
    </location>
</feature>
<name>A0A0B7MZR0_9FUNG</name>
<dbReference type="Gene3D" id="3.30.420.10">
    <property type="entry name" value="Ribonuclease H-like superfamily/Ribonuclease H"/>
    <property type="match status" value="1"/>
</dbReference>
<dbReference type="Proteomes" id="UP000054107">
    <property type="component" value="Unassembled WGS sequence"/>
</dbReference>
<dbReference type="GO" id="GO:0003676">
    <property type="term" value="F:nucleic acid binding"/>
    <property type="evidence" value="ECO:0007669"/>
    <property type="project" value="InterPro"/>
</dbReference>
<evidence type="ECO:0000256" key="1">
    <source>
        <dbReference type="SAM" id="MobiDB-lite"/>
    </source>
</evidence>
<reference evidence="2 3" key="1">
    <citation type="submission" date="2014-09" db="EMBL/GenBank/DDBJ databases">
        <authorList>
            <person name="Ellenberger Sabrina"/>
        </authorList>
    </citation>
    <scope>NUCLEOTIDE SEQUENCE [LARGE SCALE GENOMIC DNA]</scope>
    <source>
        <strain evidence="2 3">CBS 412.66</strain>
    </source>
</reference>
<proteinExistence type="predicted"/>
<sequence>MKFFKPFVDAEMVKLGGIILKGDHSFKIIKKLGKINSSSVFTVLYTVCNEYEEVVMMLLVHTKSLTHLEDTFTKFFANYEYQNQQPPIIFFTDNILGDQAFLEKYPLSLRTDVQHVIIPKAAYDMTKLPLLQIPANVKISMLTTKNETNDLGTDFVNGECDEPNPVYLGFDIEWVSSENGQWVTEAGLRCEGWEDKELLQGKIDYAALDAWVALELFDHFKNIPISNVPLDANSISIGQNVAIFSSFKNLPVAYGIAEDESITNNNHLSIDQAHAFCDLHANSKHVVLTITKLPLRHGAHKEFMRNYRDALFIFYEDEKKRVTQSIRLGHLSDPVGVPLYFRVKEDKFGLTIYRCVRGTNSVEGGIHTNIIRKFGFYNASPDLAECALADYRLRHNADVARTDMTINFLEDRLGMRSQGSYFDPFCDALKFRINSINDAKLVFGICPFSVDLLEQSDNNTAYAVRLSTHLSESSSPAPNKRQYRAIASSGPVQEAQINGEEPPKKQARKERSCARCKQSNCKVNSCQP</sequence>